<gene>
    <name evidence="3" type="ORF">A2954_01725</name>
</gene>
<name>A0A1F7I9C0_9BACT</name>
<evidence type="ECO:0000313" key="4">
    <source>
        <dbReference type="Proteomes" id="UP000177698"/>
    </source>
</evidence>
<dbReference type="AlphaFoldDB" id="A0A1F7I9C0"/>
<evidence type="ECO:0000313" key="3">
    <source>
        <dbReference type="EMBL" id="OGK39967.1"/>
    </source>
</evidence>
<evidence type="ECO:0000259" key="2">
    <source>
        <dbReference type="Pfam" id="PF13248"/>
    </source>
</evidence>
<keyword evidence="1" id="KW-0472">Membrane</keyword>
<protein>
    <recommendedName>
        <fullName evidence="2">Putative zinc-ribbon domain-containing protein</fullName>
    </recommendedName>
</protein>
<comment type="caution">
    <text evidence="3">The sequence shown here is derived from an EMBL/GenBank/DDBJ whole genome shotgun (WGS) entry which is preliminary data.</text>
</comment>
<dbReference type="Proteomes" id="UP000177698">
    <property type="component" value="Unassembled WGS sequence"/>
</dbReference>
<evidence type="ECO:0000256" key="1">
    <source>
        <dbReference type="SAM" id="Phobius"/>
    </source>
</evidence>
<keyword evidence="1" id="KW-1133">Transmembrane helix</keyword>
<dbReference type="EMBL" id="MGAG01000032">
    <property type="protein sequence ID" value="OGK39967.1"/>
    <property type="molecule type" value="Genomic_DNA"/>
</dbReference>
<dbReference type="STRING" id="1802056.A2954_01725"/>
<proteinExistence type="predicted"/>
<feature type="domain" description="Putative zinc-ribbon" evidence="2">
    <location>
        <begin position="3"/>
        <end position="26"/>
    </location>
</feature>
<feature type="transmembrane region" description="Helical" evidence="1">
    <location>
        <begin position="71"/>
        <end position="91"/>
    </location>
</feature>
<reference evidence="3 4" key="1">
    <citation type="journal article" date="2016" name="Nat. Commun.">
        <title>Thousands of microbial genomes shed light on interconnected biogeochemical processes in an aquifer system.</title>
        <authorList>
            <person name="Anantharaman K."/>
            <person name="Brown C.T."/>
            <person name="Hug L.A."/>
            <person name="Sharon I."/>
            <person name="Castelle C.J."/>
            <person name="Probst A.J."/>
            <person name="Thomas B.C."/>
            <person name="Singh A."/>
            <person name="Wilkins M.J."/>
            <person name="Karaoz U."/>
            <person name="Brodie E.L."/>
            <person name="Williams K.H."/>
            <person name="Hubbard S.S."/>
            <person name="Banfield J.F."/>
        </authorList>
    </citation>
    <scope>NUCLEOTIDE SEQUENCE [LARGE SCALE GENOMIC DNA]</scope>
</reference>
<feature type="transmembrane region" description="Helical" evidence="1">
    <location>
        <begin position="41"/>
        <end position="59"/>
    </location>
</feature>
<organism evidence="3 4">
    <name type="scientific">Candidatus Roizmanbacteria bacterium RIFCSPLOWO2_01_FULL_37_12</name>
    <dbReference type="NCBI Taxonomy" id="1802056"/>
    <lineage>
        <taxon>Bacteria</taxon>
        <taxon>Candidatus Roizmaniibacteriota</taxon>
    </lineage>
</organism>
<sequence length="112" mass="12413">MEEKTSCNVCKQPIQISWNYCPNCGNTLREKPLSTSLGKQLLIYSISFLLPPFGLGYAFKYLKQDGAKSKAVGVISIGLTILSILVIIISFKSFMDYYSKILNSMGSGLYPN</sequence>
<dbReference type="Pfam" id="PF13248">
    <property type="entry name" value="Zn_ribbon_3"/>
    <property type="match status" value="1"/>
</dbReference>
<keyword evidence="1" id="KW-0812">Transmembrane</keyword>
<dbReference type="InterPro" id="IPR059113">
    <property type="entry name" value="Znf_ribbon"/>
</dbReference>
<accession>A0A1F7I9C0</accession>